<sequence length="495" mass="56468">MKKLAKQSLLTTISSYLGVLIGYFNVLWLMPYAMDPEQIGIFRTIQDMALLFVPFAQLGLGNGITRFYPKVKSEQFSFFTLSLLLTLFGFILVAILFFVFKETIISAFAVNSPEVVDFFGVVLFITLFSVLNTILDSFCRSFIKVAVPAFFREVILRLLVSILVGTYFLRFITFDHMMWGLALVYFISLMGMILYMVRIKVFKLKFKFKSFPAGFKTEFIKYSLITLLGTTGAILIMKIDSLMVSSMIGLDANAIYTIAFSVAVVIEMPRRAISQVVMPLVSEYFEKMELDKVGKLYKDVAVHQLLLCTLIFLGVWANIDNLYHFIPNNELYRTGKWVVLWIGLGKLSDVLFSINGEIIVFSRYYLFNITATLLMSIAVIVLNLFLIPIFGIEGAAVASFLAMFFYNLIKFFYIKWRLGFQPFSLDILKIVILGILIFFVQDWLLKEMEPGVGDLALRSVLIVLLYLGGTFVFNIAEETRASFLTFLKKIKRSES</sequence>
<feature type="transmembrane region" description="Helical" evidence="6">
    <location>
        <begin position="178"/>
        <end position="198"/>
    </location>
</feature>
<feature type="transmembrane region" description="Helical" evidence="6">
    <location>
        <begin position="154"/>
        <end position="172"/>
    </location>
</feature>
<keyword evidence="5 6" id="KW-0472">Membrane</keyword>
<organism evidence="7 8">
    <name type="scientific">Rhodonellum ikkaensis</name>
    <dbReference type="NCBI Taxonomy" id="336829"/>
    <lineage>
        <taxon>Bacteria</taxon>
        <taxon>Pseudomonadati</taxon>
        <taxon>Bacteroidota</taxon>
        <taxon>Cytophagia</taxon>
        <taxon>Cytophagales</taxon>
        <taxon>Cytophagaceae</taxon>
        <taxon>Rhodonellum</taxon>
    </lineage>
</organism>
<keyword evidence="8" id="KW-1185">Reference proteome</keyword>
<feature type="transmembrane region" description="Helical" evidence="6">
    <location>
        <begin position="219"/>
        <end position="237"/>
    </location>
</feature>
<protein>
    <submittedName>
        <fullName evidence="7">Membrane protein involved in the export of O-antigen and teichoic acid</fullName>
    </submittedName>
</protein>
<feature type="transmembrane region" description="Helical" evidence="6">
    <location>
        <begin position="243"/>
        <end position="266"/>
    </location>
</feature>
<dbReference type="InterPro" id="IPR002797">
    <property type="entry name" value="Polysacc_synth"/>
</dbReference>
<evidence type="ECO:0000256" key="5">
    <source>
        <dbReference type="ARBA" id="ARBA00023136"/>
    </source>
</evidence>
<dbReference type="RefSeq" id="WP_019597681.1">
    <property type="nucleotide sequence ID" value="NZ_FNQC01000007.1"/>
</dbReference>
<feature type="transmembrane region" description="Helical" evidence="6">
    <location>
        <begin position="9"/>
        <end position="28"/>
    </location>
</feature>
<evidence type="ECO:0000313" key="7">
    <source>
        <dbReference type="EMBL" id="SDZ18350.1"/>
    </source>
</evidence>
<feature type="transmembrane region" description="Helical" evidence="6">
    <location>
        <begin position="76"/>
        <end position="100"/>
    </location>
</feature>
<evidence type="ECO:0000256" key="2">
    <source>
        <dbReference type="ARBA" id="ARBA00022475"/>
    </source>
</evidence>
<accession>A0A1H3QYD1</accession>
<dbReference type="Proteomes" id="UP000199663">
    <property type="component" value="Unassembled WGS sequence"/>
</dbReference>
<proteinExistence type="predicted"/>
<keyword evidence="2" id="KW-1003">Cell membrane</keyword>
<dbReference type="PANTHER" id="PTHR30250:SF11">
    <property type="entry name" value="O-ANTIGEN TRANSPORTER-RELATED"/>
    <property type="match status" value="1"/>
</dbReference>
<feature type="transmembrane region" description="Helical" evidence="6">
    <location>
        <begin position="425"/>
        <end position="444"/>
    </location>
</feature>
<evidence type="ECO:0000256" key="1">
    <source>
        <dbReference type="ARBA" id="ARBA00004651"/>
    </source>
</evidence>
<comment type="caution">
    <text evidence="7">The sequence shown here is derived from an EMBL/GenBank/DDBJ whole genome shotgun (WGS) entry which is preliminary data.</text>
</comment>
<dbReference type="InterPro" id="IPR050833">
    <property type="entry name" value="Poly_Biosynth_Transport"/>
</dbReference>
<dbReference type="PANTHER" id="PTHR30250">
    <property type="entry name" value="PST FAMILY PREDICTED COLANIC ACID TRANSPORTER"/>
    <property type="match status" value="1"/>
</dbReference>
<dbReference type="Pfam" id="PF01943">
    <property type="entry name" value="Polysacc_synt"/>
    <property type="match status" value="1"/>
</dbReference>
<dbReference type="EMBL" id="FNQC01000007">
    <property type="protein sequence ID" value="SDZ18350.1"/>
    <property type="molecule type" value="Genomic_DNA"/>
</dbReference>
<comment type="subcellular location">
    <subcellularLocation>
        <location evidence="1">Cell membrane</location>
        <topology evidence="1">Multi-pass membrane protein</topology>
    </subcellularLocation>
</comment>
<evidence type="ECO:0000256" key="4">
    <source>
        <dbReference type="ARBA" id="ARBA00022989"/>
    </source>
</evidence>
<feature type="transmembrane region" description="Helical" evidence="6">
    <location>
        <begin position="337"/>
        <end position="354"/>
    </location>
</feature>
<name>A0A1H3QYD1_9BACT</name>
<feature type="transmembrane region" description="Helical" evidence="6">
    <location>
        <begin position="48"/>
        <end position="64"/>
    </location>
</feature>
<feature type="transmembrane region" description="Helical" evidence="6">
    <location>
        <begin position="366"/>
        <end position="389"/>
    </location>
</feature>
<keyword evidence="3 6" id="KW-0812">Transmembrane</keyword>
<feature type="transmembrane region" description="Helical" evidence="6">
    <location>
        <begin position="456"/>
        <end position="476"/>
    </location>
</feature>
<reference evidence="7 8" key="1">
    <citation type="submission" date="2016-10" db="EMBL/GenBank/DDBJ databases">
        <authorList>
            <person name="Varghese N."/>
            <person name="Submissions S."/>
        </authorList>
    </citation>
    <scope>NUCLEOTIDE SEQUENCE [LARGE SCALE GENOMIC DNA]</scope>
    <source>
        <strain evidence="7 8">DSM 17997</strain>
    </source>
</reference>
<evidence type="ECO:0000256" key="6">
    <source>
        <dbReference type="SAM" id="Phobius"/>
    </source>
</evidence>
<evidence type="ECO:0000313" key="8">
    <source>
        <dbReference type="Proteomes" id="UP000199663"/>
    </source>
</evidence>
<feature type="transmembrane region" description="Helical" evidence="6">
    <location>
        <begin position="395"/>
        <end position="413"/>
    </location>
</feature>
<gene>
    <name evidence="7" type="ORF">SAMN05444412_10775</name>
</gene>
<keyword evidence="4 6" id="KW-1133">Transmembrane helix</keyword>
<feature type="transmembrane region" description="Helical" evidence="6">
    <location>
        <begin position="296"/>
        <end position="317"/>
    </location>
</feature>
<evidence type="ECO:0000256" key="3">
    <source>
        <dbReference type="ARBA" id="ARBA00022692"/>
    </source>
</evidence>
<feature type="transmembrane region" description="Helical" evidence="6">
    <location>
        <begin position="115"/>
        <end position="134"/>
    </location>
</feature>